<keyword evidence="2" id="KW-1185">Reference proteome</keyword>
<gene>
    <name evidence="1" type="ORF">IE53DRAFT_212280</name>
</gene>
<organism evidence="1 2">
    <name type="scientific">Violaceomyces palustris</name>
    <dbReference type="NCBI Taxonomy" id="1673888"/>
    <lineage>
        <taxon>Eukaryota</taxon>
        <taxon>Fungi</taxon>
        <taxon>Dikarya</taxon>
        <taxon>Basidiomycota</taxon>
        <taxon>Ustilaginomycotina</taxon>
        <taxon>Ustilaginomycetes</taxon>
        <taxon>Violaceomycetales</taxon>
        <taxon>Violaceomycetaceae</taxon>
        <taxon>Violaceomyces</taxon>
    </lineage>
</organism>
<dbReference type="EMBL" id="KZ820267">
    <property type="protein sequence ID" value="PWN48109.1"/>
    <property type="molecule type" value="Genomic_DNA"/>
</dbReference>
<dbReference type="Proteomes" id="UP000245626">
    <property type="component" value="Unassembled WGS sequence"/>
</dbReference>
<proteinExistence type="predicted"/>
<sequence>MASSAATSPVAGGTLPNLSYSPDVVGSNILFEGDANPSSATSPEQVESIISERDQKAAEFDEEEVRKSIGSDGEGKNEERIIVTGEDVSNILISDRDDGDPCLTLRSITLGTVCCIFAGVMTQLYNFKPTQVSISGTFLTIIIWVLGSLWALVLPTRASLERRGYDPDSVLVRAAHILNPGPFGIKELATASIAASSSTSGGHAVVLFSVQKLFYPGIPVTATNAVLSILSISCFGFGLAGLLRPITVYPAQMVFWGTLPQVDLFQALNWSTHGKKTQGRRVRLFWISLTGMLMYQTIPAYIMPWLNSVSIPCLAAMHAPQRYRSVLNNVFGGSTSNQGLGLVSMSFDWQYISSSQLAYPLIQQANSWIGYSICAVAMLAIYYSDTWNAKSFPFMSSALFTPDGKPYPRSSVFVNGILDRQKLQEVGFPNVSGAFAWGMLATNLAVGGLIAHVVLFWGRDTVRSIKQSRTGTQPDRHFKAMQKYSEAPWWWYVFLMGISFILGLIVVIKENTTLPVWGYIMALMVGSVIAPFSTILYAMLGTGISTNQLTKMIAGVLHPGRPLANMYFYSWSHATIAQTVNLSNDLKIAQYVKIPPRIMFAVQIVSTILGAGFNYLIADTIIKSKFNFLIDGNGNNVWSGAYFQGLNSAAITWSMARFTYGPGTPYFIIPMSIFIGAAFVILHRIYAFLKPYSFGYPSSDLVLPTVFLYMGQLTQGQNCVVLSTVLVGFISQVIVRRRFPRVFKNYNYVLGAGLDGGSLFVIFILSFAVFGAAGTAKPFPTWFGNPTGYTDHCPQPAAAS</sequence>
<evidence type="ECO:0000313" key="2">
    <source>
        <dbReference type="Proteomes" id="UP000245626"/>
    </source>
</evidence>
<evidence type="ECO:0000313" key="1">
    <source>
        <dbReference type="EMBL" id="PWN48109.1"/>
    </source>
</evidence>
<accession>A0ACD0NQN8</accession>
<name>A0ACD0NQN8_9BASI</name>
<protein>
    <submittedName>
        <fullName evidence="1">OPT superfamily oligopeptide transporter</fullName>
    </submittedName>
</protein>
<reference evidence="1 2" key="1">
    <citation type="journal article" date="2018" name="Mol. Biol. Evol.">
        <title>Broad Genomic Sampling Reveals a Smut Pathogenic Ancestry of the Fungal Clade Ustilaginomycotina.</title>
        <authorList>
            <person name="Kijpornyongpan T."/>
            <person name="Mondo S.J."/>
            <person name="Barry K."/>
            <person name="Sandor L."/>
            <person name="Lee J."/>
            <person name="Lipzen A."/>
            <person name="Pangilinan J."/>
            <person name="LaButti K."/>
            <person name="Hainaut M."/>
            <person name="Henrissat B."/>
            <person name="Grigoriev I.V."/>
            <person name="Spatafora J.W."/>
            <person name="Aime M.C."/>
        </authorList>
    </citation>
    <scope>NUCLEOTIDE SEQUENCE [LARGE SCALE GENOMIC DNA]</scope>
    <source>
        <strain evidence="1 2">SA 807</strain>
    </source>
</reference>